<keyword evidence="5 14" id="KW-0812">Transmembrane</keyword>
<dbReference type="GO" id="GO:0005891">
    <property type="term" value="C:voltage-gated calcium channel complex"/>
    <property type="evidence" value="ECO:0007669"/>
    <property type="project" value="TreeGrafter"/>
</dbReference>
<dbReference type="InterPro" id="IPR050599">
    <property type="entry name" value="VDCC_alpha-1_subunit"/>
</dbReference>
<gene>
    <name evidence="16" type="ORF">GTHE00462_LOCUS25715</name>
</gene>
<feature type="transmembrane region" description="Helical" evidence="14">
    <location>
        <begin position="1146"/>
        <end position="1165"/>
    </location>
</feature>
<feature type="domain" description="Ion transport" evidence="15">
    <location>
        <begin position="1394"/>
        <end position="1662"/>
    </location>
</feature>
<evidence type="ECO:0000256" key="7">
    <source>
        <dbReference type="ARBA" id="ARBA00022882"/>
    </source>
</evidence>
<dbReference type="InterPro" id="IPR005821">
    <property type="entry name" value="Ion_trans_dom"/>
</dbReference>
<dbReference type="InterPro" id="IPR027359">
    <property type="entry name" value="Volt_channel_dom_sf"/>
</dbReference>
<proteinExistence type="predicted"/>
<feature type="transmembrane region" description="Helical" evidence="14">
    <location>
        <begin position="65"/>
        <end position="89"/>
    </location>
</feature>
<evidence type="ECO:0000256" key="8">
    <source>
        <dbReference type="ARBA" id="ARBA00022989"/>
    </source>
</evidence>
<feature type="transmembrane region" description="Helical" evidence="14">
    <location>
        <begin position="1424"/>
        <end position="1445"/>
    </location>
</feature>
<feature type="domain" description="Ion transport" evidence="15">
    <location>
        <begin position="1000"/>
        <end position="1334"/>
    </location>
</feature>
<feature type="compositionally biased region" description="Basic and acidic residues" evidence="13">
    <location>
        <begin position="406"/>
        <end position="417"/>
    </location>
</feature>
<reference evidence="16" key="1">
    <citation type="submission" date="2021-01" db="EMBL/GenBank/DDBJ databases">
        <authorList>
            <person name="Corre E."/>
            <person name="Pelletier E."/>
            <person name="Niang G."/>
            <person name="Scheremetjew M."/>
            <person name="Finn R."/>
            <person name="Kale V."/>
            <person name="Holt S."/>
            <person name="Cochrane G."/>
            <person name="Meng A."/>
            <person name="Brown T."/>
            <person name="Cohen L."/>
        </authorList>
    </citation>
    <scope>NUCLEOTIDE SEQUENCE</scope>
    <source>
        <strain evidence="16">CCMP 2712</strain>
    </source>
</reference>
<feature type="transmembrane region" description="Helical" evidence="14">
    <location>
        <begin position="490"/>
        <end position="514"/>
    </location>
</feature>
<dbReference type="Gene3D" id="1.20.120.350">
    <property type="entry name" value="Voltage-gated potassium channels. Chain C"/>
    <property type="match status" value="4"/>
</dbReference>
<evidence type="ECO:0000256" key="3">
    <source>
        <dbReference type="ARBA" id="ARBA00022568"/>
    </source>
</evidence>
<evidence type="ECO:0000256" key="5">
    <source>
        <dbReference type="ARBA" id="ARBA00022692"/>
    </source>
</evidence>
<evidence type="ECO:0000256" key="6">
    <source>
        <dbReference type="ARBA" id="ARBA00022837"/>
    </source>
</evidence>
<dbReference type="Pfam" id="PF00520">
    <property type="entry name" value="Ion_trans"/>
    <property type="match status" value="4"/>
</dbReference>
<evidence type="ECO:0000256" key="4">
    <source>
        <dbReference type="ARBA" id="ARBA00022673"/>
    </source>
</evidence>
<feature type="region of interest" description="Disordered" evidence="13">
    <location>
        <begin position="603"/>
        <end position="636"/>
    </location>
</feature>
<protein>
    <recommendedName>
        <fullName evidence="15">Ion transport domain-containing protein</fullName>
    </recommendedName>
</protein>
<feature type="transmembrane region" description="Helical" evidence="14">
    <location>
        <begin position="1304"/>
        <end position="1327"/>
    </location>
</feature>
<evidence type="ECO:0000259" key="15">
    <source>
        <dbReference type="Pfam" id="PF00520"/>
    </source>
</evidence>
<evidence type="ECO:0000256" key="10">
    <source>
        <dbReference type="ARBA" id="ARBA00023136"/>
    </source>
</evidence>
<feature type="transmembrane region" description="Helical" evidence="14">
    <location>
        <begin position="777"/>
        <end position="799"/>
    </location>
</feature>
<organism evidence="16">
    <name type="scientific">Guillardia theta</name>
    <name type="common">Cryptophyte</name>
    <name type="synonym">Cryptomonas phi</name>
    <dbReference type="NCBI Taxonomy" id="55529"/>
    <lineage>
        <taxon>Eukaryota</taxon>
        <taxon>Cryptophyceae</taxon>
        <taxon>Pyrenomonadales</taxon>
        <taxon>Geminigeraceae</taxon>
        <taxon>Guillardia</taxon>
    </lineage>
</organism>
<accession>A0A7S4L8I7</accession>
<dbReference type="PANTHER" id="PTHR45628">
    <property type="entry name" value="VOLTAGE-DEPENDENT CALCIUM CHANNEL TYPE A SUBUNIT ALPHA-1"/>
    <property type="match status" value="1"/>
</dbReference>
<feature type="transmembrane region" description="Helical" evidence="14">
    <location>
        <begin position="1038"/>
        <end position="1058"/>
    </location>
</feature>
<feature type="compositionally biased region" description="Acidic residues" evidence="13">
    <location>
        <begin position="603"/>
        <end position="616"/>
    </location>
</feature>
<keyword evidence="8 14" id="KW-1133">Transmembrane helix</keyword>
<keyword evidence="3" id="KW-0109">Calcium transport</keyword>
<feature type="region of interest" description="Disordered" evidence="13">
    <location>
        <begin position="406"/>
        <end position="428"/>
    </location>
</feature>
<dbReference type="Gene3D" id="1.10.287.70">
    <property type="match status" value="4"/>
</dbReference>
<feature type="region of interest" description="Disordered" evidence="13">
    <location>
        <begin position="2127"/>
        <end position="2155"/>
    </location>
</feature>
<dbReference type="SUPFAM" id="SSF81324">
    <property type="entry name" value="Voltage-gated potassium channels"/>
    <property type="match status" value="4"/>
</dbReference>
<keyword evidence="11" id="KW-0325">Glycoprotein</keyword>
<feature type="transmembrane region" description="Helical" evidence="14">
    <location>
        <begin position="811"/>
        <end position="832"/>
    </location>
</feature>
<feature type="transmembrane region" description="Helical" evidence="14">
    <location>
        <begin position="844"/>
        <end position="870"/>
    </location>
</feature>
<dbReference type="EMBL" id="HBKN01033061">
    <property type="protein sequence ID" value="CAE2318459.1"/>
    <property type="molecule type" value="Transcribed_RNA"/>
</dbReference>
<feature type="transmembrane region" description="Helical" evidence="14">
    <location>
        <begin position="109"/>
        <end position="133"/>
    </location>
</feature>
<evidence type="ECO:0000313" key="16">
    <source>
        <dbReference type="EMBL" id="CAE2318459.1"/>
    </source>
</evidence>
<feature type="domain" description="Ion transport" evidence="15">
    <location>
        <begin position="33"/>
        <end position="391"/>
    </location>
</feature>
<dbReference type="PANTHER" id="PTHR45628:SF7">
    <property type="entry name" value="VOLTAGE-DEPENDENT CALCIUM CHANNEL TYPE A SUBUNIT ALPHA-1"/>
    <property type="match status" value="1"/>
</dbReference>
<evidence type="ECO:0000256" key="12">
    <source>
        <dbReference type="ARBA" id="ARBA00023303"/>
    </source>
</evidence>
<feature type="transmembrane region" description="Helical" evidence="14">
    <location>
        <begin position="709"/>
        <end position="732"/>
    </location>
</feature>
<keyword evidence="4" id="KW-0107">Calcium channel</keyword>
<keyword evidence="2" id="KW-0813">Transport</keyword>
<feature type="transmembrane region" description="Helical" evidence="14">
    <location>
        <begin position="317"/>
        <end position="338"/>
    </location>
</feature>
<evidence type="ECO:0000256" key="1">
    <source>
        <dbReference type="ARBA" id="ARBA00004141"/>
    </source>
</evidence>
<feature type="transmembrane region" description="Helical" evidence="14">
    <location>
        <begin position="25"/>
        <end position="45"/>
    </location>
</feature>
<feature type="transmembrane region" description="Helical" evidence="14">
    <location>
        <begin position="1484"/>
        <end position="1505"/>
    </location>
</feature>
<feature type="transmembrane region" description="Helical" evidence="14">
    <location>
        <begin position="1001"/>
        <end position="1018"/>
    </location>
</feature>
<comment type="subcellular location">
    <subcellularLocation>
        <location evidence="1">Membrane</location>
        <topology evidence="1">Multi-pass membrane protein</topology>
    </subcellularLocation>
</comment>
<feature type="transmembrane region" description="Helical" evidence="14">
    <location>
        <begin position="358"/>
        <end position="380"/>
    </location>
</feature>
<feature type="transmembrane region" description="Helical" evidence="14">
    <location>
        <begin position="447"/>
        <end position="463"/>
    </location>
</feature>
<keyword evidence="6" id="KW-0106">Calcium</keyword>
<dbReference type="GO" id="GO:0098703">
    <property type="term" value="P:calcium ion import across plasma membrane"/>
    <property type="evidence" value="ECO:0007669"/>
    <property type="project" value="TreeGrafter"/>
</dbReference>
<feature type="transmembrane region" description="Helical" evidence="14">
    <location>
        <begin position="677"/>
        <end position="697"/>
    </location>
</feature>
<feature type="transmembrane region" description="Helical" evidence="14">
    <location>
        <begin position="1526"/>
        <end position="1551"/>
    </location>
</feature>
<feature type="transmembrane region" description="Helical" evidence="14">
    <location>
        <begin position="645"/>
        <end position="665"/>
    </location>
</feature>
<evidence type="ECO:0000256" key="13">
    <source>
        <dbReference type="SAM" id="MobiDB-lite"/>
    </source>
</evidence>
<dbReference type="GO" id="GO:0008331">
    <property type="term" value="F:high voltage-gated calcium channel activity"/>
    <property type="evidence" value="ECO:0007669"/>
    <property type="project" value="TreeGrafter"/>
</dbReference>
<keyword evidence="7" id="KW-0851">Voltage-gated channel</keyword>
<evidence type="ECO:0000256" key="11">
    <source>
        <dbReference type="ARBA" id="ARBA00023180"/>
    </source>
</evidence>
<keyword evidence="9" id="KW-0406">Ion transport</keyword>
<evidence type="ECO:0000256" key="14">
    <source>
        <dbReference type="SAM" id="Phobius"/>
    </source>
</evidence>
<keyword evidence="10 14" id="KW-0472">Membrane</keyword>
<feature type="compositionally biased region" description="Low complexity" evidence="13">
    <location>
        <begin position="617"/>
        <end position="627"/>
    </location>
</feature>
<name>A0A7S4L8I7_GUITH</name>
<evidence type="ECO:0000256" key="2">
    <source>
        <dbReference type="ARBA" id="ARBA00022448"/>
    </source>
</evidence>
<evidence type="ECO:0000256" key="9">
    <source>
        <dbReference type="ARBA" id="ARBA00023065"/>
    </source>
</evidence>
<feature type="domain" description="Ion transport" evidence="15">
    <location>
        <begin position="645"/>
        <end position="875"/>
    </location>
</feature>
<sequence length="2168" mass="246371">MPRSWREEWIAGPHHPDNRSLVGRFFFWLINSRFWENLFLMYIFFNTVIKLSDLRIQPQSYTDFLLSVSLCSCIVFNSEWLVGLLTVGYVEFFSDNWYRLDTAVNIMNWGSYLTEIQVFPYAVGLAFPNIAFLRMLRFLKPLGRIRVLLPSKVVVQTVKSAITSMAPVLALLAFALLFFGVVGIYLFGSLGQLYYRCGRALTIKEAFHFYNPEKYKSSPLNTINFKNCSVNMPLYQEYLKAAQDNNADLSNFPWTTIVNGAPISDLSVGGQQYTCAELTPLKLCTCPQLDAYNSPVCVDLTGSCGTDLCFMGDVPPISVMLGFDNMAVAALTVMAVFYQKKWSLLMDACTQATGLPAVIYFMITVFLGSFCLLNLTVATVGQNYARVKKEAEAKMAKKEEEVARKAKIQAERDEMKRKQGKGSTDDNNQAGDHEVILLFDPFTIQKLWLLGFVGMPFIHRIYLKTYSFETPPFIPKKEMEKWRFPFCRSWFWFVIRCISLNYFLLGWISDLFLVSQLNKVASEWENERIKAKKIACYQKLKSEIARVSVMQGASNNLVLAGRFIIYPQNNLELLPCSKTRQYLEGKLLQFQIENADLLDELGEEDEEDDLSQEDSSDSQGIDSSNSSHEPATEGAKGKADAGTSFFALLADFVVLLNAVGLAASGFNLSMNPFLSDIGYFALFFFIAEAAIKGYAYGGLQYYLVELSNIFDFSLVVIPVIGKITTFVTGNILGLGSDYIFQMVALESFRAFRIAKLVRHLTGLRRLTAQAFGSPTNMFYTMLVTLIFIAFSSLFGHALFKSSVAFAKRRNDYQYFAAAMLALCEFLFGESYFHNLEIGYSDSNVIGLFFFVAYYYLANFIVLRIFIALIMENFEFDEDEKIAMQIQLFQRDQVLRNDLIDGKAKSFPLEEQWGRLRKQNLDPDKLKEFQDRWSKAVAERAAEEGVAGREESKPLWEVVIESAENQNIAHGYDSHGKASFILTLMSLYTALRMFVYDLVENRWFNLLVATAIVMSVVVLQIDPPTAPIFPDSVRHLIDVGFFTFFTFEILMRMMAFGLFHQAQPVKKTLEFPQGKPPFFSVTEEGGWNTMDFIFILILVVDVFSNASLGNFKTIRIIRVIRPLQSNVPIVKSLLAALFSSLTKIFHVLNLLGILSSIFGIIGLSLFQGRMNSCNDDAIANFEQCIGNNYGGLPKVPCNFMDPKHPNGTLCSNKVGSFLYQQILVPRVWSTNPENFENFGDACITLLRLVAADTLRPIFHSMMDIPRRTQIVCSDGSIGDNGCPNGEPPYIVSEQPSENPAGSANVLFAITYIFIANAFVSQLVIGVMIDNIRRQTGTALYTEDQRKWYATGETMKRNLSLKLRPVKPVNKFSICGNFNVYMPGREQLYDILNSETYDNLMMIIIILNTLWMATEHFPSDSLYRDIKVYLSIIFTIIYTVELVAKMYSFGVITWLKEPPSGQHVKGKLRVWSPYFRDNWNCFDFCIVMLSLLDASGLLNGLTFLRLLRVLRLFRLVRRVKTLQLMVQTLLGAIPSILSALFFLGIWIFLFASIGMDQSMFPNVKIGIVIDSRWNFTSLYNSMMLLFRIATGDSWFDIVYDGAVLPPYCTANPAAEHPILLAGVPGDCGIGSGSYIYFLGFWLGCNFVFGPLFVATLINYFFEAQVDVVSLFNRDDCELYASVWSEFDENGIGRISIENLRPFIERLAEVGHRVGFRTSESPERFKSIWSRVMADPLKFPEQGLLVAQEKDRERLGLSKIDRNNIIKASLNTQRAKQIRKYIYENTFVQERNEVGFHYLAKVLVIHQENIKAPLTTSDLINRGAAFQQFMGLLNYHEIPGREGKENQRWQALEIHNRLLSPLDAKKEKSGARAIDVSQLPRIFMAIAYVKQELRPRRVGDEEVNRPTGTKREALVRKIASLQDSFDEIISSLVDNILWGVEDDDDDEEEEEHDEDEGHSVKGIIDLHLEQIMDETISLYAQQTCTRLSDRMKKSSMPERPHTQRYTSNMLESGKMEPRVSTVPRGWLNARRTRNLKRVTINDWTADEKNKEATVTALQRFSAVEHHPGHQPLSMSNFSSELRSRLQRLSKNDVWKSMYKETFSRRGGAGAATPASTWKGVYAMSLQHVQERMQSPQGEPPGSDENASDSARRQDVLPRQSFPFFPICMSER</sequence>
<keyword evidence="12" id="KW-0407">Ion channel</keyword>
<feature type="transmembrane region" description="Helical" evidence="14">
    <location>
        <begin position="168"/>
        <end position="187"/>
    </location>
</feature>